<reference evidence="6 7" key="1">
    <citation type="submission" date="2019-04" db="EMBL/GenBank/DDBJ databases">
        <authorList>
            <person name="Hwang J.C."/>
        </authorList>
    </citation>
    <scope>NUCLEOTIDE SEQUENCE [LARGE SCALE GENOMIC DNA]</scope>
    <source>
        <strain evidence="6 7">IMCC35002</strain>
    </source>
</reference>
<dbReference type="InterPro" id="IPR006839">
    <property type="entry name" value="DarP"/>
</dbReference>
<keyword evidence="3 5" id="KW-0699">rRNA-binding</keyword>
<dbReference type="RefSeq" id="WP_136862703.1">
    <property type="nucleotide sequence ID" value="NZ_SWCJ01000004.1"/>
</dbReference>
<dbReference type="GO" id="GO:0005829">
    <property type="term" value="C:cytosol"/>
    <property type="evidence" value="ECO:0007669"/>
    <property type="project" value="TreeGrafter"/>
</dbReference>
<dbReference type="AlphaFoldDB" id="A0A4U1BPE1"/>
<gene>
    <name evidence="5" type="primary">darP</name>
    <name evidence="6" type="ORF">FCL42_07080</name>
</gene>
<evidence type="ECO:0000256" key="4">
    <source>
        <dbReference type="ARBA" id="ARBA00022884"/>
    </source>
</evidence>
<accession>A0A4U1BPE1</accession>
<evidence type="ECO:0000313" key="6">
    <source>
        <dbReference type="EMBL" id="TKB55974.1"/>
    </source>
</evidence>
<dbReference type="PANTHER" id="PTHR38101">
    <property type="entry name" value="UPF0307 PROTEIN YJGA"/>
    <property type="match status" value="1"/>
</dbReference>
<dbReference type="InterPro" id="IPR023153">
    <property type="entry name" value="DarP_sf"/>
</dbReference>
<keyword evidence="2 5" id="KW-0690">Ribosome biogenesis</keyword>
<evidence type="ECO:0000256" key="5">
    <source>
        <dbReference type="HAMAP-Rule" id="MF_00765"/>
    </source>
</evidence>
<keyword evidence="4 5" id="KW-0694">RNA-binding</keyword>
<comment type="similarity">
    <text evidence="5">Belongs to the DarP family.</text>
</comment>
<dbReference type="Gene3D" id="1.10.60.30">
    <property type="entry name" value="PSPTO4464-like domains"/>
    <property type="match status" value="2"/>
</dbReference>
<dbReference type="CDD" id="cd16331">
    <property type="entry name" value="YjgA-like"/>
    <property type="match status" value="1"/>
</dbReference>
<dbReference type="PANTHER" id="PTHR38101:SF1">
    <property type="entry name" value="UPF0307 PROTEIN YJGA"/>
    <property type="match status" value="1"/>
</dbReference>
<keyword evidence="7" id="KW-1185">Reference proteome</keyword>
<proteinExistence type="inferred from homology"/>
<dbReference type="GO" id="GO:0043022">
    <property type="term" value="F:ribosome binding"/>
    <property type="evidence" value="ECO:0007669"/>
    <property type="project" value="UniProtKB-UniRule"/>
</dbReference>
<name>A0A4U1BPE1_9GAMM</name>
<dbReference type="NCBIfam" id="NF003593">
    <property type="entry name" value="PRK05255.1-1"/>
    <property type="match status" value="1"/>
</dbReference>
<dbReference type="PIRSF" id="PIRSF016183">
    <property type="entry name" value="UCP016183"/>
    <property type="match status" value="1"/>
</dbReference>
<dbReference type="Proteomes" id="UP000305675">
    <property type="component" value="Unassembled WGS sequence"/>
</dbReference>
<comment type="function">
    <text evidence="5">Member of a network of 50S ribosomal subunit biogenesis factors which assembles along the 30S-50S interface, preventing incorrect 23S rRNA structures from forming. Promotes peptidyl transferase center (PTC) maturation.</text>
</comment>
<evidence type="ECO:0000256" key="1">
    <source>
        <dbReference type="ARBA" id="ARBA00022490"/>
    </source>
</evidence>
<evidence type="ECO:0000256" key="2">
    <source>
        <dbReference type="ARBA" id="ARBA00022517"/>
    </source>
</evidence>
<comment type="caution">
    <text evidence="6">The sequence shown here is derived from an EMBL/GenBank/DDBJ whole genome shotgun (WGS) entry which is preliminary data.</text>
</comment>
<organism evidence="6 7">
    <name type="scientific">Ferrimonas aestuarii</name>
    <dbReference type="NCBI Taxonomy" id="2569539"/>
    <lineage>
        <taxon>Bacteria</taxon>
        <taxon>Pseudomonadati</taxon>
        <taxon>Pseudomonadota</taxon>
        <taxon>Gammaproteobacteria</taxon>
        <taxon>Alteromonadales</taxon>
        <taxon>Ferrimonadaceae</taxon>
        <taxon>Ferrimonas</taxon>
    </lineage>
</organism>
<protein>
    <recommendedName>
        <fullName evidence="5">Dual-action ribosomal maturation protein DarP</fullName>
    </recommendedName>
    <alternativeName>
        <fullName evidence="5">Large ribosomal subunit assembly factor DarP</fullName>
    </alternativeName>
</protein>
<comment type="subcellular location">
    <subcellularLocation>
        <location evidence="5">Cytoplasm</location>
    </subcellularLocation>
    <text evidence="5">Associates with late stage pre-50S ribosomal subunits.</text>
</comment>
<dbReference type="EMBL" id="SWCJ01000004">
    <property type="protein sequence ID" value="TKB55974.1"/>
    <property type="molecule type" value="Genomic_DNA"/>
</dbReference>
<dbReference type="OrthoDB" id="5293604at2"/>
<dbReference type="GO" id="GO:1902626">
    <property type="term" value="P:assembly of large subunit precursor of preribosome"/>
    <property type="evidence" value="ECO:0007669"/>
    <property type="project" value="UniProtKB-UniRule"/>
</dbReference>
<dbReference type="Pfam" id="PF04751">
    <property type="entry name" value="DarP"/>
    <property type="match status" value="1"/>
</dbReference>
<keyword evidence="1 5" id="KW-0963">Cytoplasm</keyword>
<evidence type="ECO:0000256" key="3">
    <source>
        <dbReference type="ARBA" id="ARBA00022730"/>
    </source>
</evidence>
<evidence type="ECO:0000313" key="7">
    <source>
        <dbReference type="Proteomes" id="UP000305675"/>
    </source>
</evidence>
<sequence>MAASRPSDEEQQEWISKSELKREAEELQKIGNEIVALGKGDLAKIPMDEELELAVALALRLKGKNEAHRRQLQFIGKLLRFRDVEPIREALDKIRNKHNQASQHFHKMEQWRDRLIAEGDDAIQALFAECPEMESERQRVRQLVRQANKEAKTSKLPKASRELFKLIREHLEDKL</sequence>
<dbReference type="SUPFAM" id="SSF158710">
    <property type="entry name" value="PSPTO4464-like"/>
    <property type="match status" value="1"/>
</dbReference>
<dbReference type="HAMAP" id="MF_00765">
    <property type="entry name" value="DarP"/>
    <property type="match status" value="1"/>
</dbReference>
<dbReference type="GO" id="GO:0019843">
    <property type="term" value="F:rRNA binding"/>
    <property type="evidence" value="ECO:0007669"/>
    <property type="project" value="UniProtKB-UniRule"/>
</dbReference>